<organism evidence="1">
    <name type="scientific">Vibrio tasmaniensis</name>
    <dbReference type="NCBI Taxonomy" id="212663"/>
    <lineage>
        <taxon>Bacteria</taxon>
        <taxon>Pseudomonadati</taxon>
        <taxon>Pseudomonadota</taxon>
        <taxon>Gammaproteobacteria</taxon>
        <taxon>Vibrionales</taxon>
        <taxon>Vibrionaceae</taxon>
        <taxon>Vibrio</taxon>
    </lineage>
</organism>
<dbReference type="AlphaFoldDB" id="B8YG35"/>
<reference evidence="1" key="1">
    <citation type="journal article" date="2009" name="Environ. Microbiol.">
        <title>Genome sequence of Vibrio splendidus: an abundant planctonic marine species with a large genotypic diversity.</title>
        <authorList>
            <person name="Le Roux F."/>
            <person name="Zouine M."/>
            <person name="Chackroun N."/>
            <person name="Binesse J."/>
            <person name="Saulnier D."/>
            <person name="Bouchier C."/>
            <person name="Zidane N."/>
            <person name="Ma L."/>
            <person name="Rusniok C."/>
            <person name="Lajus A."/>
            <person name="Buchrieser C."/>
            <person name="Medigue C."/>
            <person name="Polz M.F."/>
            <person name="Mazel D."/>
        </authorList>
    </citation>
    <scope>NUCLEOTIDE SEQUENCE</scope>
    <source>
        <strain evidence="1">LMG20012</strain>
    </source>
</reference>
<proteinExistence type="predicted"/>
<sequence length="219" mass="24081">MKTIEITNVMELETNDQLLYTVSDAFTAAQYAVIYYGDNGFDNHIDGALNSCSHYSTWKGAMPSSTPLALSSYQKKYPNFDSVAVDTQINNLNIKPGHGQYLFHGGLWTHGTNKKIVTTRQLSTSLCPNIALNNALHLGKAHDAGQIDLMVMKVDNPTTNAFVFKNKGTNLGHEKEVLFSSGATLYEVGRQLITSNFVVGKAGHSNKNVCVYLVEMRLS</sequence>
<name>B8YG35_9VIBR</name>
<dbReference type="EMBL" id="FJ529220">
    <property type="protein sequence ID" value="ACL80791.1"/>
    <property type="molecule type" value="Genomic_DNA"/>
</dbReference>
<accession>B8YG35</accession>
<evidence type="ECO:0000313" key="1">
    <source>
        <dbReference type="EMBL" id="ACL80791.1"/>
    </source>
</evidence>
<protein>
    <submittedName>
        <fullName evidence="1">Uncharacterized protein</fullName>
    </submittedName>
</protein>